<comment type="caution">
    <text evidence="2">The sequence shown here is derived from an EMBL/GenBank/DDBJ whole genome shotgun (WGS) entry which is preliminary data.</text>
</comment>
<dbReference type="InterPro" id="IPR004360">
    <property type="entry name" value="Glyas_Fos-R_dOase_dom"/>
</dbReference>
<feature type="domain" description="VOC" evidence="1">
    <location>
        <begin position="160"/>
        <end position="278"/>
    </location>
</feature>
<dbReference type="InterPro" id="IPR037523">
    <property type="entry name" value="VOC_core"/>
</dbReference>
<reference evidence="2 3" key="1">
    <citation type="submission" date="2017-05" db="EMBL/GenBank/DDBJ databases">
        <title>Vagococcus spp. assemblies.</title>
        <authorList>
            <person name="Gulvik C.A."/>
        </authorList>
    </citation>
    <scope>NUCLEOTIDE SEQUENCE [LARGE SCALE GENOMIC DNA]</scope>
    <source>
        <strain evidence="2 3">CCUG 51432</strain>
    </source>
</reference>
<name>A0A430B452_9ENTE</name>
<dbReference type="SUPFAM" id="SSF54593">
    <property type="entry name" value="Glyoxalase/Bleomycin resistance protein/Dihydroxybiphenyl dioxygenase"/>
    <property type="match status" value="1"/>
</dbReference>
<dbReference type="EMBL" id="NGKA01000002">
    <property type="protein sequence ID" value="RSU15104.1"/>
    <property type="molecule type" value="Genomic_DNA"/>
</dbReference>
<accession>A0A430B452</accession>
<dbReference type="Pfam" id="PF00903">
    <property type="entry name" value="Glyoxalase"/>
    <property type="match status" value="2"/>
</dbReference>
<dbReference type="PROSITE" id="PS51819">
    <property type="entry name" value="VOC"/>
    <property type="match status" value="2"/>
</dbReference>
<proteinExistence type="predicted"/>
<sequence length="321" mass="36130">MTVNFDVLGLHHVTAMTSDAEKNYKFFTEVLGMRLVKKTVNQDDIYTYHTYFADDLGSSGTVMTFFDFPNNPKGVQGNNSITRTSFRVPNDEALSYYADRFDTFDVSHEEIKTEFGKKVLKFTDFDNQRYQLISDENNEGIKSGTAWKKGPVPAEFAITGLGPVEITINYPDQMQIWLRDVLGFKETATEGAATLFEAGEGGNGASVIMVTDNESSVARQGFGEVHHVAVMVKDMEAINHWTKRMNDLGLPNSGHVERYYFDSLYVRIGYILFEFATDGPGFMGDEPYETMGEILSLAPFLEPKRAEIEAAIRPFDTKWEG</sequence>
<evidence type="ECO:0000313" key="3">
    <source>
        <dbReference type="Proteomes" id="UP000287605"/>
    </source>
</evidence>
<dbReference type="CDD" id="cd08347">
    <property type="entry name" value="PcpA_C_like"/>
    <property type="match status" value="1"/>
</dbReference>
<dbReference type="PANTHER" id="PTHR36110:SF3">
    <property type="entry name" value="VOC DOMAIN-CONTAINING PROTEIN"/>
    <property type="match status" value="1"/>
</dbReference>
<gene>
    <name evidence="2" type="ORF">CBF29_01875</name>
</gene>
<dbReference type="InterPro" id="IPR052537">
    <property type="entry name" value="Extradiol_RC_dioxygenase"/>
</dbReference>
<keyword evidence="3" id="KW-1185">Reference proteome</keyword>
<dbReference type="RefSeq" id="WP_126806700.1">
    <property type="nucleotide sequence ID" value="NZ_NGKA01000002.1"/>
</dbReference>
<dbReference type="Gene3D" id="3.10.180.10">
    <property type="entry name" value="2,3-Dihydroxybiphenyl 1,2-Dioxygenase, domain 1"/>
    <property type="match status" value="2"/>
</dbReference>
<dbReference type="InterPro" id="IPR029068">
    <property type="entry name" value="Glyas_Bleomycin-R_OHBP_Dase"/>
</dbReference>
<evidence type="ECO:0000313" key="2">
    <source>
        <dbReference type="EMBL" id="RSU15104.1"/>
    </source>
</evidence>
<evidence type="ECO:0000259" key="1">
    <source>
        <dbReference type="PROSITE" id="PS51819"/>
    </source>
</evidence>
<dbReference type="OrthoDB" id="9785698at2"/>
<dbReference type="Proteomes" id="UP000287605">
    <property type="component" value="Unassembled WGS sequence"/>
</dbReference>
<feature type="domain" description="VOC" evidence="1">
    <location>
        <begin position="9"/>
        <end position="135"/>
    </location>
</feature>
<organism evidence="2 3">
    <name type="scientific">Vagococcus elongatus</name>
    <dbReference type="NCBI Taxonomy" id="180344"/>
    <lineage>
        <taxon>Bacteria</taxon>
        <taxon>Bacillati</taxon>
        <taxon>Bacillota</taxon>
        <taxon>Bacilli</taxon>
        <taxon>Lactobacillales</taxon>
        <taxon>Enterococcaceae</taxon>
        <taxon>Vagococcus</taxon>
    </lineage>
</organism>
<dbReference type="AlphaFoldDB" id="A0A430B452"/>
<dbReference type="PANTHER" id="PTHR36110">
    <property type="entry name" value="RING-CLEAVING DIOXYGENASE MHQE-RELATED"/>
    <property type="match status" value="1"/>
</dbReference>
<protein>
    <recommendedName>
        <fullName evidence="1">VOC domain-containing protein</fullName>
    </recommendedName>
</protein>